<dbReference type="EMBL" id="FPKX01000074">
    <property type="protein sequence ID" value="SFZ99066.1"/>
    <property type="molecule type" value="Genomic_DNA"/>
</dbReference>
<keyword evidence="1" id="KW-0812">Transmembrane</keyword>
<feature type="transmembrane region" description="Helical" evidence="1">
    <location>
        <begin position="42"/>
        <end position="64"/>
    </location>
</feature>
<keyword evidence="1" id="KW-1133">Transmembrane helix</keyword>
<keyword evidence="1" id="KW-0472">Membrane</keyword>
<evidence type="ECO:0008006" key="3">
    <source>
        <dbReference type="Google" id="ProtNLM"/>
    </source>
</evidence>
<proteinExistence type="predicted"/>
<name>A0A1W1EGB6_9ZZZZ</name>
<feature type="transmembrane region" description="Helical" evidence="1">
    <location>
        <begin position="70"/>
        <end position="87"/>
    </location>
</feature>
<evidence type="ECO:0000313" key="2">
    <source>
        <dbReference type="EMBL" id="SFZ99066.1"/>
    </source>
</evidence>
<reference evidence="2" key="1">
    <citation type="submission" date="2016-10" db="EMBL/GenBank/DDBJ databases">
        <authorList>
            <person name="de Groot N.N."/>
        </authorList>
    </citation>
    <scope>NUCLEOTIDE SEQUENCE</scope>
</reference>
<organism evidence="2">
    <name type="scientific">hydrothermal vent metagenome</name>
    <dbReference type="NCBI Taxonomy" id="652676"/>
    <lineage>
        <taxon>unclassified sequences</taxon>
        <taxon>metagenomes</taxon>
        <taxon>ecological metagenomes</taxon>
    </lineage>
</organism>
<gene>
    <name evidence="2" type="ORF">MNB_SV-5-980</name>
</gene>
<accession>A0A1W1EGB6</accession>
<feature type="transmembrane region" description="Helical" evidence="1">
    <location>
        <begin position="12"/>
        <end position="30"/>
    </location>
</feature>
<sequence length="141" mass="15930">MIDQILTTHSMIVKIFLGFLVLSMLIPKMTEKNPLGFRKASFIYTMVFQGIITMIAFTGIIGMVLGSLPFSMAIMLMIAIWVVMMYIEIRKYKLIKVAQIEKPEVHALLKSGFIKINMAQILLVAVMVVFMILKSKGIITI</sequence>
<dbReference type="AlphaFoldDB" id="A0A1W1EGB6"/>
<evidence type="ECO:0000256" key="1">
    <source>
        <dbReference type="SAM" id="Phobius"/>
    </source>
</evidence>
<feature type="transmembrane region" description="Helical" evidence="1">
    <location>
        <begin position="108"/>
        <end position="133"/>
    </location>
</feature>
<protein>
    <recommendedName>
        <fullName evidence="3">DUF4149 domain-containing protein</fullName>
    </recommendedName>
</protein>